<reference evidence="1" key="1">
    <citation type="submission" date="2024-09" db="EMBL/GenBank/DDBJ databases">
        <title>Black Yeasts Isolated from many extreme environments.</title>
        <authorList>
            <person name="Coleine C."/>
            <person name="Stajich J.E."/>
            <person name="Selbmann L."/>
        </authorList>
    </citation>
    <scope>NUCLEOTIDE SEQUENCE</scope>
    <source>
        <strain evidence="1">CCFEE 5737</strain>
    </source>
</reference>
<protein>
    <submittedName>
        <fullName evidence="1">Uncharacterized protein</fullName>
    </submittedName>
</protein>
<accession>A0ACC3DDT3</accession>
<keyword evidence="2" id="KW-1185">Reference proteome</keyword>
<feature type="non-terminal residue" evidence="1">
    <location>
        <position position="125"/>
    </location>
</feature>
<evidence type="ECO:0000313" key="2">
    <source>
        <dbReference type="Proteomes" id="UP001186974"/>
    </source>
</evidence>
<sequence>MQNRIDRLEGLVLSLMTNGAQSAGPAAAAAAIAGSRMAGSTSGSSADAPLDVDYRQDTIKEENGMDDMDGDDSEVDRVAKSIGVMKVDNNRQFFVSEQHWYAILAEITEVKHYFADHKKHFEDQM</sequence>
<evidence type="ECO:0000313" key="1">
    <source>
        <dbReference type="EMBL" id="KAK3065921.1"/>
    </source>
</evidence>
<comment type="caution">
    <text evidence="1">The sequence shown here is derived from an EMBL/GenBank/DDBJ whole genome shotgun (WGS) entry which is preliminary data.</text>
</comment>
<gene>
    <name evidence="1" type="ORF">LTS18_002240</name>
</gene>
<name>A0ACC3DDT3_9PEZI</name>
<dbReference type="EMBL" id="JAWDJW010006121">
    <property type="protein sequence ID" value="KAK3065921.1"/>
    <property type="molecule type" value="Genomic_DNA"/>
</dbReference>
<proteinExistence type="predicted"/>
<dbReference type="Proteomes" id="UP001186974">
    <property type="component" value="Unassembled WGS sequence"/>
</dbReference>
<organism evidence="1 2">
    <name type="scientific">Coniosporium uncinatum</name>
    <dbReference type="NCBI Taxonomy" id="93489"/>
    <lineage>
        <taxon>Eukaryota</taxon>
        <taxon>Fungi</taxon>
        <taxon>Dikarya</taxon>
        <taxon>Ascomycota</taxon>
        <taxon>Pezizomycotina</taxon>
        <taxon>Dothideomycetes</taxon>
        <taxon>Dothideomycetes incertae sedis</taxon>
        <taxon>Coniosporium</taxon>
    </lineage>
</organism>